<gene>
    <name evidence="1" type="ORF">LMS43_07745</name>
</gene>
<evidence type="ECO:0000313" key="2">
    <source>
        <dbReference type="Proteomes" id="UP001168613"/>
    </source>
</evidence>
<organism evidence="1 2">
    <name type="scientific">Alcaligenes endophyticus</name>
    <dbReference type="NCBI Taxonomy" id="1929088"/>
    <lineage>
        <taxon>Bacteria</taxon>
        <taxon>Pseudomonadati</taxon>
        <taxon>Pseudomonadota</taxon>
        <taxon>Betaproteobacteria</taxon>
        <taxon>Burkholderiales</taxon>
        <taxon>Alcaligenaceae</taxon>
        <taxon>Alcaligenes</taxon>
    </lineage>
</organism>
<comment type="caution">
    <text evidence="1">The sequence shown here is derived from an EMBL/GenBank/DDBJ whole genome shotgun (WGS) entry which is preliminary data.</text>
</comment>
<sequence>MTESEIRYAQLRAEVHGLREILTFVLAELKGQTNEQVNQVGSFLDHSSDYFAKTLETIIEQAEQAEKPTVEAIAGLSVQAYKNNMEFIKRAFITLAAAQRAEKAQNDLGI</sequence>
<name>A0ABT8EIR8_9BURK</name>
<keyword evidence="2" id="KW-1185">Reference proteome</keyword>
<protein>
    <submittedName>
        <fullName evidence="1">Uncharacterized protein</fullName>
    </submittedName>
</protein>
<dbReference type="RefSeq" id="WP_266124803.1">
    <property type="nucleotide sequence ID" value="NZ_JAJHNU010000001.1"/>
</dbReference>
<dbReference type="EMBL" id="JAJHNU010000001">
    <property type="protein sequence ID" value="MDN4121176.1"/>
    <property type="molecule type" value="Genomic_DNA"/>
</dbReference>
<dbReference type="Proteomes" id="UP001168613">
    <property type="component" value="Unassembled WGS sequence"/>
</dbReference>
<proteinExistence type="predicted"/>
<reference evidence="1" key="1">
    <citation type="submission" date="2021-11" db="EMBL/GenBank/DDBJ databases">
        <title>Draft genome sequence of Alcaligenes endophyticus type strain CCUG 75668T.</title>
        <authorList>
            <person name="Salva-Serra F."/>
            <person name="Duran R.E."/>
            <person name="Seeger M."/>
            <person name="Moore E.R.B."/>
            <person name="Jaen-Luchoro D."/>
        </authorList>
    </citation>
    <scope>NUCLEOTIDE SEQUENCE</scope>
    <source>
        <strain evidence="1">CCUG 75668</strain>
    </source>
</reference>
<accession>A0ABT8EIR8</accession>
<evidence type="ECO:0000313" key="1">
    <source>
        <dbReference type="EMBL" id="MDN4121176.1"/>
    </source>
</evidence>